<dbReference type="RefSeq" id="WP_147816614.1">
    <property type="nucleotide sequence ID" value="NZ_BPRA01000022.1"/>
</dbReference>
<reference evidence="1" key="1">
    <citation type="journal article" date="2021" name="Front. Microbiol.">
        <title>Comprehensive Comparative Genomics and Phenotyping of Methylobacterium Species.</title>
        <authorList>
            <person name="Alessa O."/>
            <person name="Ogura Y."/>
            <person name="Fujitani Y."/>
            <person name="Takami H."/>
            <person name="Hayashi T."/>
            <person name="Sahin N."/>
            <person name="Tani A."/>
        </authorList>
    </citation>
    <scope>NUCLEOTIDE SEQUENCE</scope>
    <source>
        <strain evidence="1">DSM 23674</strain>
    </source>
</reference>
<dbReference type="PANTHER" id="PTHR34290:SF2">
    <property type="entry name" value="OS04G0668800 PROTEIN"/>
    <property type="match status" value="1"/>
</dbReference>
<evidence type="ECO:0000313" key="1">
    <source>
        <dbReference type="EMBL" id="GJE57365.1"/>
    </source>
</evidence>
<dbReference type="InterPro" id="IPR044691">
    <property type="entry name" value="DCC1_Trx"/>
</dbReference>
<gene>
    <name evidence="1" type="ORF">EKPJFOCH_3879</name>
</gene>
<protein>
    <recommendedName>
        <fullName evidence="3">DUF393 domain-containing protein</fullName>
    </recommendedName>
</protein>
<dbReference type="EMBL" id="BPRA01000022">
    <property type="protein sequence ID" value="GJE57365.1"/>
    <property type="molecule type" value="Genomic_DNA"/>
</dbReference>
<name>A0ABQ4TUR6_9HYPH</name>
<evidence type="ECO:0000313" key="2">
    <source>
        <dbReference type="Proteomes" id="UP001055101"/>
    </source>
</evidence>
<organism evidence="1 2">
    <name type="scientific">Methylobacterium thuringiense</name>
    <dbReference type="NCBI Taxonomy" id="1003091"/>
    <lineage>
        <taxon>Bacteria</taxon>
        <taxon>Pseudomonadati</taxon>
        <taxon>Pseudomonadota</taxon>
        <taxon>Alphaproteobacteria</taxon>
        <taxon>Hyphomicrobiales</taxon>
        <taxon>Methylobacteriaceae</taxon>
        <taxon>Methylobacterium</taxon>
    </lineage>
</organism>
<accession>A0ABQ4TUR6</accession>
<comment type="caution">
    <text evidence="1">The sequence shown here is derived from an EMBL/GenBank/DDBJ whole genome shotgun (WGS) entry which is preliminary data.</text>
</comment>
<dbReference type="Proteomes" id="UP001055101">
    <property type="component" value="Unassembled WGS sequence"/>
</dbReference>
<dbReference type="PANTHER" id="PTHR34290">
    <property type="entry name" value="SI:CH73-390P7.2"/>
    <property type="match status" value="1"/>
</dbReference>
<reference evidence="1" key="2">
    <citation type="submission" date="2021-08" db="EMBL/GenBank/DDBJ databases">
        <authorList>
            <person name="Tani A."/>
            <person name="Ola A."/>
            <person name="Ogura Y."/>
            <person name="Katsura K."/>
            <person name="Hayashi T."/>
        </authorList>
    </citation>
    <scope>NUCLEOTIDE SEQUENCE</scope>
    <source>
        <strain evidence="1">DSM 23674</strain>
    </source>
</reference>
<dbReference type="InterPro" id="IPR007263">
    <property type="entry name" value="DCC1-like"/>
</dbReference>
<dbReference type="Pfam" id="PF04134">
    <property type="entry name" value="DCC1-like"/>
    <property type="match status" value="1"/>
</dbReference>
<sequence>MRETLTVYYDGACPLCRTEIGHYRGCSGADRVRFIDLSSFEKDDTLGPGLNCAAAQARFHVRDTTGRLSSGAAAFAELWCTLPGWRWLGRAVSLRVFGFQPILPVAEVAYRIFLPLRPRLARLLMRARRFR</sequence>
<evidence type="ECO:0008006" key="3">
    <source>
        <dbReference type="Google" id="ProtNLM"/>
    </source>
</evidence>
<proteinExistence type="predicted"/>
<keyword evidence="2" id="KW-1185">Reference proteome</keyword>